<dbReference type="GO" id="GO:0051536">
    <property type="term" value="F:iron-sulfur cluster binding"/>
    <property type="evidence" value="ECO:0007669"/>
    <property type="project" value="UniProtKB-KW"/>
</dbReference>
<dbReference type="Gene3D" id="3.40.50.11900">
    <property type="match status" value="1"/>
</dbReference>
<evidence type="ECO:0000313" key="4">
    <source>
        <dbReference type="EMBL" id="KUK36800.1"/>
    </source>
</evidence>
<dbReference type="PANTHER" id="PTHR30548:SF2">
    <property type="entry name" value="2-HYDROXYACYL-COA DEHYDRATASE,D-COMPONENT"/>
    <property type="match status" value="1"/>
</dbReference>
<accession>A0A101FGU4</accession>
<dbReference type="InterPro" id="IPR010327">
    <property type="entry name" value="FldB/FldC_alpha/beta"/>
</dbReference>
<keyword evidence="3" id="KW-0479">Metal-binding</keyword>
<gene>
    <name evidence="4" type="ORF">XD66_0496</name>
</gene>
<evidence type="ECO:0000256" key="3">
    <source>
        <dbReference type="ARBA" id="ARBA00023014"/>
    </source>
</evidence>
<dbReference type="GO" id="GO:0016836">
    <property type="term" value="F:hydro-lyase activity"/>
    <property type="evidence" value="ECO:0007669"/>
    <property type="project" value="UniProtKB-ARBA"/>
</dbReference>
<evidence type="ECO:0000256" key="1">
    <source>
        <dbReference type="ARBA" id="ARBA00001966"/>
    </source>
</evidence>
<organism evidence="4 5">
    <name type="scientific">Thermacetogenium phaeum</name>
    <dbReference type="NCBI Taxonomy" id="85874"/>
    <lineage>
        <taxon>Bacteria</taxon>
        <taxon>Bacillati</taxon>
        <taxon>Bacillota</taxon>
        <taxon>Clostridia</taxon>
        <taxon>Thermoanaerobacterales</taxon>
        <taxon>Thermoanaerobacteraceae</taxon>
        <taxon>Thermacetogenium</taxon>
    </lineage>
</organism>
<dbReference type="Gene3D" id="3.40.50.11890">
    <property type="match status" value="1"/>
</dbReference>
<comment type="similarity">
    <text evidence="2">Belongs to the FldB/FldC dehydratase alpha/beta subunit family.</text>
</comment>
<evidence type="ECO:0000256" key="2">
    <source>
        <dbReference type="ARBA" id="ARBA00005806"/>
    </source>
</evidence>
<dbReference type="EMBL" id="LGFO01000040">
    <property type="protein sequence ID" value="KUK36800.1"/>
    <property type="molecule type" value="Genomic_DNA"/>
</dbReference>
<dbReference type="Pfam" id="PF06050">
    <property type="entry name" value="HGD-D"/>
    <property type="match status" value="1"/>
</dbReference>
<protein>
    <submittedName>
        <fullName evidence="4">2-hydroxyglutaryl-CoA dehydratase D-component HgdD</fullName>
    </submittedName>
</protein>
<dbReference type="OMA" id="PEWQHFY"/>
<keyword evidence="3" id="KW-0411">Iron-sulfur</keyword>
<dbReference type="AlphaFoldDB" id="A0A101FGU4"/>
<dbReference type="PANTHER" id="PTHR30548">
    <property type="entry name" value="2-HYDROXYGLUTARYL-COA DEHYDRATASE, D-COMPONENT-RELATED"/>
    <property type="match status" value="1"/>
</dbReference>
<proteinExistence type="inferred from homology"/>
<comment type="caution">
    <text evidence="4">The sequence shown here is derived from an EMBL/GenBank/DDBJ whole genome shotgun (WGS) entry which is preliminary data.</text>
</comment>
<name>A0A101FGU4_9THEO</name>
<reference evidence="5" key="1">
    <citation type="journal article" date="2015" name="MBio">
        <title>Genome-Resolved Metagenomic Analysis Reveals Roles for Candidate Phyla and Other Microbial Community Members in Biogeochemical Transformations in Oil Reservoirs.</title>
        <authorList>
            <person name="Hu P."/>
            <person name="Tom L."/>
            <person name="Singh A."/>
            <person name="Thomas B.C."/>
            <person name="Baker B.J."/>
            <person name="Piceno Y.M."/>
            <person name="Andersen G.L."/>
            <person name="Banfield J.F."/>
        </authorList>
    </citation>
    <scope>NUCLEOTIDE SEQUENCE [LARGE SCALE GENOMIC DNA]</scope>
</reference>
<sequence>MGRKSFSWQSTYLLGRFALQATENAYSRKVPVVWTSAFFPVEIAWSLGLCPFSPEIAAAFIAALGFGAEMLSAGEEAGYSRDICSFHRCIAGAAHSDCLPRPVALLASTHLCDGAPLLFQNMAEYYGAPFYTLDVPYHPLPEAEAYVAGQLEEIWRSLAELAGQKPDYARLAEAIRFSNAFRENMEAVERMRQQVPAPISGNIMLGFIYLFFLGQGSREAEEISACLRREVAAKIGENHPTDQRERFRILWLHLKPYYSGELMDFVEKEMGAILACEEMSHVYWPPLDPEQPFLSLARKVMANFDYKPLDYRIRTVKDLARKFRVDGVVHFSHHGCRQSTGGSMLLKAALQEAGVPVLLLEGDCLDGRAETGAGMLTRLQAFFEVLEERRRLGA</sequence>
<comment type="cofactor">
    <cofactor evidence="1">
        <name>[4Fe-4S] cluster</name>
        <dbReference type="ChEBI" id="CHEBI:49883"/>
    </cofactor>
</comment>
<dbReference type="Proteomes" id="UP000053326">
    <property type="component" value="Unassembled WGS sequence"/>
</dbReference>
<evidence type="ECO:0000313" key="5">
    <source>
        <dbReference type="Proteomes" id="UP000053326"/>
    </source>
</evidence>
<keyword evidence="3" id="KW-0408">Iron</keyword>